<gene>
    <name evidence="7" type="ORF">Amon01_000186600</name>
</gene>
<dbReference type="GO" id="GO:0003688">
    <property type="term" value="F:DNA replication origin binding"/>
    <property type="evidence" value="ECO:0007669"/>
    <property type="project" value="TreeGrafter"/>
</dbReference>
<keyword evidence="5" id="KW-0539">Nucleus</keyword>
<name>A0A9W7DD86_AMBMO</name>
<dbReference type="Pfam" id="PF14629">
    <property type="entry name" value="ORC4_C"/>
    <property type="match status" value="1"/>
</dbReference>
<dbReference type="InterPro" id="IPR032705">
    <property type="entry name" value="ORC4_C"/>
</dbReference>
<protein>
    <submittedName>
        <fullName evidence="7">Unnamed protein product</fullName>
    </submittedName>
</protein>
<dbReference type="SUPFAM" id="SSF52540">
    <property type="entry name" value="P-loop containing nucleoside triphosphate hydrolases"/>
    <property type="match status" value="1"/>
</dbReference>
<evidence type="ECO:0000256" key="2">
    <source>
        <dbReference type="ARBA" id="ARBA00005334"/>
    </source>
</evidence>
<dbReference type="InterPro" id="IPR027417">
    <property type="entry name" value="P-loop_NTPase"/>
</dbReference>
<organism evidence="7 8">
    <name type="scientific">Ambrosiozyma monospora</name>
    <name type="common">Yeast</name>
    <name type="synonym">Endomycopsis monosporus</name>
    <dbReference type="NCBI Taxonomy" id="43982"/>
    <lineage>
        <taxon>Eukaryota</taxon>
        <taxon>Fungi</taxon>
        <taxon>Dikarya</taxon>
        <taxon>Ascomycota</taxon>
        <taxon>Saccharomycotina</taxon>
        <taxon>Pichiomycetes</taxon>
        <taxon>Pichiales</taxon>
        <taxon>Pichiaceae</taxon>
        <taxon>Ambrosiozyma</taxon>
    </lineage>
</organism>
<reference evidence="7" key="1">
    <citation type="submission" date="2023-04" db="EMBL/GenBank/DDBJ databases">
        <title>Ambrosiozyma monospora NBRC 1965.</title>
        <authorList>
            <person name="Ichikawa N."/>
            <person name="Sato H."/>
            <person name="Tonouchi N."/>
        </authorList>
    </citation>
    <scope>NUCLEOTIDE SEQUENCE</scope>
    <source>
        <strain evidence="7">NBRC 1965</strain>
    </source>
</reference>
<accession>A0A9W7DD86</accession>
<keyword evidence="8" id="KW-1185">Reference proteome</keyword>
<evidence type="ECO:0000256" key="5">
    <source>
        <dbReference type="ARBA" id="ARBA00023242"/>
    </source>
</evidence>
<comment type="caution">
    <text evidence="7">The sequence shown here is derived from an EMBL/GenBank/DDBJ whole genome shotgun (WGS) entry which is preliminary data.</text>
</comment>
<feature type="domain" description="Origin recognition complex subunit 4 C-terminal" evidence="6">
    <location>
        <begin position="267"/>
        <end position="481"/>
    </location>
</feature>
<dbReference type="AlphaFoldDB" id="A0A9W7DD86"/>
<evidence type="ECO:0000256" key="1">
    <source>
        <dbReference type="ARBA" id="ARBA00004123"/>
    </source>
</evidence>
<dbReference type="InterPro" id="IPR016527">
    <property type="entry name" value="ORC4"/>
</dbReference>
<sequence length="502" mass="57208">MTIQRLTNQHEEIFEERYKPQILTKLSHRTTNGKLKIPLYKLNKEQDSVFRIIENTIKYKESKSCLILGSRGVGKTTMLSNSLIDIQNLYENQYITIKLNGGFQDDDGSAIREIARQLDWFLMSHGLTQEIMLEVGSTSGIMARIMKVIDPSLNDEDDDNIEKEGWKELMKAIKLLRRYAIVIIIDEFEKFTGNSKQTLLYNLFDVAQSSNSVSLKDNEIGLKSAICVIGVTCKTTVREQLEKRVKSRFSQRIIQINKVKTLDEFCELCFHLLKIDSIGNDKVEKQVVNTYNERIKQLINQDGSELRKLIVKNFYTVKDIRSMKNSLKPFIFNFILDYKENDDEDINDKLLTNLPKHSDNNSSFKLLHSLSELELKLLICCARVCYKTNLDTINFGVVYEEFVQQSKHERQGLNNRLHTVGKVELKEAGWRGREVAKVAWEQLIMKGLLCGGGAGALVGAPGGRGGEGGQVQCDLGLAEVAVHFTGENEFGNFGWVSQWCKL</sequence>
<proteinExistence type="inferred from homology"/>
<evidence type="ECO:0000313" key="8">
    <source>
        <dbReference type="Proteomes" id="UP001165063"/>
    </source>
</evidence>
<comment type="subcellular location">
    <subcellularLocation>
        <location evidence="1">Nucleus</location>
    </subcellularLocation>
</comment>
<evidence type="ECO:0000256" key="3">
    <source>
        <dbReference type="ARBA" id="ARBA00022705"/>
    </source>
</evidence>
<dbReference type="EMBL" id="BSXU01000611">
    <property type="protein sequence ID" value="GMG21261.1"/>
    <property type="molecule type" value="Genomic_DNA"/>
</dbReference>
<keyword evidence="3" id="KW-0235">DNA replication</keyword>
<dbReference type="GO" id="GO:0006270">
    <property type="term" value="P:DNA replication initiation"/>
    <property type="evidence" value="ECO:0007669"/>
    <property type="project" value="TreeGrafter"/>
</dbReference>
<comment type="similarity">
    <text evidence="2">Belongs to the ORC4 family.</text>
</comment>
<dbReference type="Gene3D" id="3.40.50.300">
    <property type="entry name" value="P-loop containing nucleotide triphosphate hydrolases"/>
    <property type="match status" value="1"/>
</dbReference>
<keyword evidence="4" id="KW-0238">DNA-binding</keyword>
<evidence type="ECO:0000259" key="6">
    <source>
        <dbReference type="Pfam" id="PF14629"/>
    </source>
</evidence>
<dbReference type="PANTHER" id="PTHR12087:SF0">
    <property type="entry name" value="ORIGIN RECOGNITION COMPLEX SUBUNIT 4"/>
    <property type="match status" value="1"/>
</dbReference>
<dbReference type="PANTHER" id="PTHR12087">
    <property type="entry name" value="ORIGIN RECOGNITION COMPLEX SUBUNIT 4"/>
    <property type="match status" value="1"/>
</dbReference>
<dbReference type="Proteomes" id="UP001165063">
    <property type="component" value="Unassembled WGS sequence"/>
</dbReference>
<evidence type="ECO:0000313" key="7">
    <source>
        <dbReference type="EMBL" id="GMG21261.1"/>
    </source>
</evidence>
<dbReference type="GO" id="GO:0005664">
    <property type="term" value="C:nuclear origin of replication recognition complex"/>
    <property type="evidence" value="ECO:0007669"/>
    <property type="project" value="TreeGrafter"/>
</dbReference>
<evidence type="ECO:0000256" key="4">
    <source>
        <dbReference type="ARBA" id="ARBA00023125"/>
    </source>
</evidence>
<dbReference type="OrthoDB" id="343623at2759"/>